<evidence type="ECO:0000256" key="1">
    <source>
        <dbReference type="SAM" id="MobiDB-lite"/>
    </source>
</evidence>
<name>A0A9Q0QT57_9MAGN</name>
<proteinExistence type="predicted"/>
<dbReference type="EMBL" id="JAMYWD010000005">
    <property type="protein sequence ID" value="KAJ4970799.1"/>
    <property type="molecule type" value="Genomic_DNA"/>
</dbReference>
<gene>
    <name evidence="2" type="ORF">NE237_003898</name>
</gene>
<sequence length="140" mass="15141">MFTAPMVRLIIPRVSHEQQGPDNGPLNAHRSSHRPPSSSPARGPHLVDSHDDRPSPTSPAAASVPTTEAHIPSHITDPSSVHTISQNVLTRKSLLLRKLTSFSDHVTYSVTHHPIKLTTVQPLGPSCFTEANKSAVCVQQ</sequence>
<feature type="compositionally biased region" description="Basic and acidic residues" evidence="1">
    <location>
        <begin position="45"/>
        <end position="54"/>
    </location>
</feature>
<comment type="caution">
    <text evidence="2">The sequence shown here is derived from an EMBL/GenBank/DDBJ whole genome shotgun (WGS) entry which is preliminary data.</text>
</comment>
<protein>
    <submittedName>
        <fullName evidence="2">Uncharacterized protein</fullName>
    </submittedName>
</protein>
<evidence type="ECO:0000313" key="3">
    <source>
        <dbReference type="Proteomes" id="UP001141806"/>
    </source>
</evidence>
<accession>A0A9Q0QT57</accession>
<dbReference type="AlphaFoldDB" id="A0A9Q0QT57"/>
<evidence type="ECO:0000313" key="2">
    <source>
        <dbReference type="EMBL" id="KAJ4970799.1"/>
    </source>
</evidence>
<feature type="region of interest" description="Disordered" evidence="1">
    <location>
        <begin position="12"/>
        <end position="79"/>
    </location>
</feature>
<dbReference type="Proteomes" id="UP001141806">
    <property type="component" value="Unassembled WGS sequence"/>
</dbReference>
<keyword evidence="3" id="KW-1185">Reference proteome</keyword>
<organism evidence="2 3">
    <name type="scientific">Protea cynaroides</name>
    <dbReference type="NCBI Taxonomy" id="273540"/>
    <lineage>
        <taxon>Eukaryota</taxon>
        <taxon>Viridiplantae</taxon>
        <taxon>Streptophyta</taxon>
        <taxon>Embryophyta</taxon>
        <taxon>Tracheophyta</taxon>
        <taxon>Spermatophyta</taxon>
        <taxon>Magnoliopsida</taxon>
        <taxon>Proteales</taxon>
        <taxon>Proteaceae</taxon>
        <taxon>Protea</taxon>
    </lineage>
</organism>
<feature type="compositionally biased region" description="Low complexity" evidence="1">
    <location>
        <begin position="58"/>
        <end position="67"/>
    </location>
</feature>
<reference evidence="2" key="1">
    <citation type="journal article" date="2023" name="Plant J.">
        <title>The genome of the king protea, Protea cynaroides.</title>
        <authorList>
            <person name="Chang J."/>
            <person name="Duong T.A."/>
            <person name="Schoeman C."/>
            <person name="Ma X."/>
            <person name="Roodt D."/>
            <person name="Barker N."/>
            <person name="Li Z."/>
            <person name="Van de Peer Y."/>
            <person name="Mizrachi E."/>
        </authorList>
    </citation>
    <scope>NUCLEOTIDE SEQUENCE</scope>
    <source>
        <tissue evidence="2">Young leaves</tissue>
    </source>
</reference>